<organism evidence="1 2">
    <name type="scientific">Marinobacter lacisalsi</name>
    <dbReference type="NCBI Taxonomy" id="475979"/>
    <lineage>
        <taxon>Bacteria</taxon>
        <taxon>Pseudomonadati</taxon>
        <taxon>Pseudomonadota</taxon>
        <taxon>Gammaproteobacteria</taxon>
        <taxon>Pseudomonadales</taxon>
        <taxon>Marinobacteraceae</taxon>
        <taxon>Marinobacter</taxon>
    </lineage>
</organism>
<gene>
    <name evidence="1" type="ORF">ACFOZ5_14385</name>
</gene>
<dbReference type="RefSeq" id="WP_379888504.1">
    <property type="nucleotide sequence ID" value="NZ_JBHSDI010000052.1"/>
</dbReference>
<comment type="caution">
    <text evidence="1">The sequence shown here is derived from an EMBL/GenBank/DDBJ whole genome shotgun (WGS) entry which is preliminary data.</text>
</comment>
<name>A0ABV8QKW1_9GAMM</name>
<dbReference type="Proteomes" id="UP001595798">
    <property type="component" value="Unassembled WGS sequence"/>
</dbReference>
<dbReference type="EMBL" id="JBHSDI010000052">
    <property type="protein sequence ID" value="MFC4260207.1"/>
    <property type="molecule type" value="Genomic_DNA"/>
</dbReference>
<proteinExistence type="predicted"/>
<reference evidence="2" key="1">
    <citation type="journal article" date="2019" name="Int. J. Syst. Evol. Microbiol.">
        <title>The Global Catalogue of Microorganisms (GCM) 10K type strain sequencing project: providing services to taxonomists for standard genome sequencing and annotation.</title>
        <authorList>
            <consortium name="The Broad Institute Genomics Platform"/>
            <consortium name="The Broad Institute Genome Sequencing Center for Infectious Disease"/>
            <person name="Wu L."/>
            <person name="Ma J."/>
        </authorList>
    </citation>
    <scope>NUCLEOTIDE SEQUENCE [LARGE SCALE GENOMIC DNA]</scope>
    <source>
        <strain evidence="2">CECT 7297</strain>
    </source>
</reference>
<sequence length="195" mass="21413">MSADILRHLPELRADSEIRILTGMTGFNMYMQAEGRDPEELIKPKLIANSHWDHLPENGANSLKQPQNRQSVRKVLTLPIASEDNVTSLLNTKLMGGRNYPVLTAVLGAGVGLVSGGASLLFSAGSTALSVAKKSQKVLARAGDELWKVEEIGKVKDGASFKVVHVSSYFLVDPYRKPGTRHSWLIHEERKDLTL</sequence>
<evidence type="ECO:0000313" key="1">
    <source>
        <dbReference type="EMBL" id="MFC4260207.1"/>
    </source>
</evidence>
<accession>A0ABV8QKW1</accession>
<evidence type="ECO:0000313" key="2">
    <source>
        <dbReference type="Proteomes" id="UP001595798"/>
    </source>
</evidence>
<keyword evidence="2" id="KW-1185">Reference proteome</keyword>
<protein>
    <submittedName>
        <fullName evidence="1">Uncharacterized protein</fullName>
    </submittedName>
</protein>